<protein>
    <recommendedName>
        <fullName evidence="3">Rho-GAP domain-containing protein</fullName>
    </recommendedName>
</protein>
<dbReference type="PANTHER" id="PTHR14963">
    <property type="entry name" value="RHO GTPASE ACTIVATING PROTEIN 18,19-RELATED"/>
    <property type="match status" value="1"/>
</dbReference>
<feature type="compositionally biased region" description="Polar residues" evidence="2">
    <location>
        <begin position="707"/>
        <end position="716"/>
    </location>
</feature>
<keyword evidence="5" id="KW-1185">Reference proteome</keyword>
<dbReference type="GO" id="GO:0051056">
    <property type="term" value="P:regulation of small GTPase mediated signal transduction"/>
    <property type="evidence" value="ECO:0007669"/>
    <property type="project" value="TreeGrafter"/>
</dbReference>
<name>A0AAN9TTZ3_9HEMI</name>
<dbReference type="Pfam" id="PF00620">
    <property type="entry name" value="RhoGAP"/>
    <property type="match status" value="1"/>
</dbReference>
<accession>A0AAN9TTZ3</accession>
<keyword evidence="1" id="KW-0343">GTPase activation</keyword>
<dbReference type="Proteomes" id="UP001367676">
    <property type="component" value="Unassembled WGS sequence"/>
</dbReference>
<dbReference type="EMBL" id="JBBCAQ010000032">
    <property type="protein sequence ID" value="KAK7583941.1"/>
    <property type="molecule type" value="Genomic_DNA"/>
</dbReference>
<dbReference type="GO" id="GO:0005737">
    <property type="term" value="C:cytoplasm"/>
    <property type="evidence" value="ECO:0007669"/>
    <property type="project" value="TreeGrafter"/>
</dbReference>
<reference evidence="4 5" key="1">
    <citation type="submission" date="2024-03" db="EMBL/GenBank/DDBJ databases">
        <title>Adaptation during the transition from Ophiocordyceps entomopathogen to insect associate is accompanied by gene loss and intensified selection.</title>
        <authorList>
            <person name="Ward C.M."/>
            <person name="Onetto C.A."/>
            <person name="Borneman A.R."/>
        </authorList>
    </citation>
    <scope>NUCLEOTIDE SEQUENCE [LARGE SCALE GENOMIC DNA]</scope>
    <source>
        <strain evidence="4">AWRI1</strain>
        <tissue evidence="4">Single Adult Female</tissue>
    </source>
</reference>
<dbReference type="InterPro" id="IPR000198">
    <property type="entry name" value="RhoGAP_dom"/>
</dbReference>
<evidence type="ECO:0000259" key="3">
    <source>
        <dbReference type="PROSITE" id="PS50238"/>
    </source>
</evidence>
<feature type="region of interest" description="Disordered" evidence="2">
    <location>
        <begin position="704"/>
        <end position="747"/>
    </location>
</feature>
<gene>
    <name evidence="4" type="ORF">V9T40_004904</name>
</gene>
<dbReference type="AlphaFoldDB" id="A0AAN9TTZ3"/>
<dbReference type="PANTHER" id="PTHR14963:SF7">
    <property type="entry name" value="RHO GTPASE-ACTIVATING PROTEIN 19"/>
    <property type="match status" value="1"/>
</dbReference>
<sequence length="747" mass="84268">MEFESGINDIDLQLALKLRDKYPEHFQNLVRMHLSFALDLNIEENDEHSERIKTNPNKWGFHKKTKNAKEVADGNPLNETKIARMCQLISFLSREENITQEGIFRKTGAVSRQLQLKTCLNEGMAVDFDDNNFSVHDCASVLKNFLSELPEPLVTDAYYPLYCQISEWCKCEEFEARLLRSLQLLMLLLPSHNALLLKYTVNLLHMTFKRAEENKMTAENLATLFTPHILCPRKLSGEVFHTNAQMLYQIVVFMIECGLELFKIPAGLAADIRLYWHEKEKKKLSPRNNLNESVADSCVVNTVFSFVDREKTAKENVTNPTETALAQLYAHIQSLPESSKKRKLVKQFNKENGYGTPKRVLLNNNDKAHSLTKNISDSLKKHLFSKAVSKNEKPSKFSVKNKSDGNIVTSDVRSKSHSLKLFDKRLDCMECDCTDTSDDVCVAKALVTNDKIELKNTSTEKLVSSSYDSDEESDEPYENEVYVDARLAREETKKRAEANSLVASDSFCNFQTPKIVRESLANHKSSVHCKLSTPVISNFPGTLTSTPAPVSLSNDVRTPSPFCGSNEDVSPITMSAQKMPKSMQEVMMTPRSRQPVLAVSGSNNTNLLTKEKNEFPANSNNEEDRSKSQVNEHFQTCLGSSKEQINLSSQSGESLTDTFREYLYTRSMLTTSIADDSFSSRTGDFDPSTVSEEKLSDSLLYCLDGGTPSQEMNADSTGDRSHHRMERGDSEGNYAFHQSSRVHETVL</sequence>
<dbReference type="Gene3D" id="1.10.555.10">
    <property type="entry name" value="Rho GTPase activation protein"/>
    <property type="match status" value="1"/>
</dbReference>
<dbReference type="SMART" id="SM00324">
    <property type="entry name" value="RhoGAP"/>
    <property type="match status" value="1"/>
</dbReference>
<dbReference type="GO" id="GO:0007165">
    <property type="term" value="P:signal transduction"/>
    <property type="evidence" value="ECO:0007669"/>
    <property type="project" value="InterPro"/>
</dbReference>
<proteinExistence type="predicted"/>
<feature type="domain" description="Rho-GAP" evidence="3">
    <location>
        <begin position="75"/>
        <end position="262"/>
    </location>
</feature>
<dbReference type="SUPFAM" id="SSF48350">
    <property type="entry name" value="GTPase activation domain, GAP"/>
    <property type="match status" value="1"/>
</dbReference>
<dbReference type="PROSITE" id="PS50238">
    <property type="entry name" value="RHOGAP"/>
    <property type="match status" value="1"/>
</dbReference>
<comment type="caution">
    <text evidence="4">The sequence shown here is derived from an EMBL/GenBank/DDBJ whole genome shotgun (WGS) entry which is preliminary data.</text>
</comment>
<evidence type="ECO:0000256" key="1">
    <source>
        <dbReference type="ARBA" id="ARBA00022468"/>
    </source>
</evidence>
<dbReference type="InterPro" id="IPR008936">
    <property type="entry name" value="Rho_GTPase_activation_prot"/>
</dbReference>
<feature type="region of interest" description="Disordered" evidence="2">
    <location>
        <begin position="609"/>
        <end position="632"/>
    </location>
</feature>
<dbReference type="GO" id="GO:0005096">
    <property type="term" value="F:GTPase activator activity"/>
    <property type="evidence" value="ECO:0007669"/>
    <property type="project" value="UniProtKB-KW"/>
</dbReference>
<evidence type="ECO:0000256" key="2">
    <source>
        <dbReference type="SAM" id="MobiDB-lite"/>
    </source>
</evidence>
<evidence type="ECO:0000313" key="5">
    <source>
        <dbReference type="Proteomes" id="UP001367676"/>
    </source>
</evidence>
<organism evidence="4 5">
    <name type="scientific">Parthenolecanium corni</name>
    <dbReference type="NCBI Taxonomy" id="536013"/>
    <lineage>
        <taxon>Eukaryota</taxon>
        <taxon>Metazoa</taxon>
        <taxon>Ecdysozoa</taxon>
        <taxon>Arthropoda</taxon>
        <taxon>Hexapoda</taxon>
        <taxon>Insecta</taxon>
        <taxon>Pterygota</taxon>
        <taxon>Neoptera</taxon>
        <taxon>Paraneoptera</taxon>
        <taxon>Hemiptera</taxon>
        <taxon>Sternorrhyncha</taxon>
        <taxon>Coccoidea</taxon>
        <taxon>Coccidae</taxon>
        <taxon>Parthenolecanium</taxon>
    </lineage>
</organism>
<evidence type="ECO:0000313" key="4">
    <source>
        <dbReference type="EMBL" id="KAK7583941.1"/>
    </source>
</evidence>